<reference evidence="2" key="2">
    <citation type="submission" date="2023-05" db="EMBL/GenBank/DDBJ databases">
        <authorList>
            <person name="Fouks B."/>
        </authorList>
    </citation>
    <scope>NUCLEOTIDE SEQUENCE</scope>
    <source>
        <strain evidence="2">Stay&amp;Tobe</strain>
        <tissue evidence="2">Testes</tissue>
    </source>
</reference>
<name>A0AAD8E5H2_DIPPU</name>
<reference evidence="2" key="1">
    <citation type="journal article" date="2023" name="IScience">
        <title>Live-bearing cockroach genome reveals convergent evolutionary mechanisms linked to viviparity in insects and beyond.</title>
        <authorList>
            <person name="Fouks B."/>
            <person name="Harrison M.C."/>
            <person name="Mikhailova A.A."/>
            <person name="Marchal E."/>
            <person name="English S."/>
            <person name="Carruthers M."/>
            <person name="Jennings E.C."/>
            <person name="Chiamaka E.L."/>
            <person name="Frigard R.A."/>
            <person name="Pippel M."/>
            <person name="Attardo G.M."/>
            <person name="Benoit J.B."/>
            <person name="Bornberg-Bauer E."/>
            <person name="Tobe S.S."/>
        </authorList>
    </citation>
    <scope>NUCLEOTIDE SEQUENCE</scope>
    <source>
        <strain evidence="2">Stay&amp;Tobe</strain>
    </source>
</reference>
<evidence type="ECO:0000313" key="3">
    <source>
        <dbReference type="Proteomes" id="UP001233999"/>
    </source>
</evidence>
<dbReference type="Proteomes" id="UP001233999">
    <property type="component" value="Unassembled WGS sequence"/>
</dbReference>
<feature type="compositionally biased region" description="Basic residues" evidence="1">
    <location>
        <begin position="48"/>
        <end position="61"/>
    </location>
</feature>
<keyword evidence="3" id="KW-1185">Reference proteome</keyword>
<evidence type="ECO:0000256" key="1">
    <source>
        <dbReference type="SAM" id="MobiDB-lite"/>
    </source>
</evidence>
<organism evidence="2 3">
    <name type="scientific">Diploptera punctata</name>
    <name type="common">Pacific beetle cockroach</name>
    <dbReference type="NCBI Taxonomy" id="6984"/>
    <lineage>
        <taxon>Eukaryota</taxon>
        <taxon>Metazoa</taxon>
        <taxon>Ecdysozoa</taxon>
        <taxon>Arthropoda</taxon>
        <taxon>Hexapoda</taxon>
        <taxon>Insecta</taxon>
        <taxon>Pterygota</taxon>
        <taxon>Neoptera</taxon>
        <taxon>Polyneoptera</taxon>
        <taxon>Dictyoptera</taxon>
        <taxon>Blattodea</taxon>
        <taxon>Blaberoidea</taxon>
        <taxon>Blaberidae</taxon>
        <taxon>Diplopterinae</taxon>
        <taxon>Diploptera</taxon>
    </lineage>
</organism>
<dbReference type="AlphaFoldDB" id="A0AAD8E5H2"/>
<accession>A0AAD8E5H2</accession>
<feature type="non-terminal residue" evidence="2">
    <location>
        <position position="128"/>
    </location>
</feature>
<sequence>EDDTKTSNGESSAKSTTAEIKPKIIGPIMPPLEINTEVEESESNKNKKSEKRRNRTKYRNKQKNEKNMSDYDPLDPDYSTWVPPEECYAFKITRLLTSLNISLTFNKYTSYSIYDSREKNLFVVISVF</sequence>
<evidence type="ECO:0000313" key="2">
    <source>
        <dbReference type="EMBL" id="KAJ9578020.1"/>
    </source>
</evidence>
<proteinExistence type="predicted"/>
<gene>
    <name evidence="2" type="ORF">L9F63_025122</name>
</gene>
<protein>
    <submittedName>
        <fullName evidence="2">Uncharacterized protein</fullName>
    </submittedName>
</protein>
<feature type="region of interest" description="Disordered" evidence="1">
    <location>
        <begin position="1"/>
        <end position="74"/>
    </location>
</feature>
<dbReference type="EMBL" id="JASPKZ010009097">
    <property type="protein sequence ID" value="KAJ9578020.1"/>
    <property type="molecule type" value="Genomic_DNA"/>
</dbReference>
<comment type="caution">
    <text evidence="2">The sequence shown here is derived from an EMBL/GenBank/DDBJ whole genome shotgun (WGS) entry which is preliminary data.</text>
</comment>
<feature type="compositionally biased region" description="Polar residues" evidence="1">
    <location>
        <begin position="1"/>
        <end position="18"/>
    </location>
</feature>